<dbReference type="EMBL" id="JABSXK010000001">
    <property type="protein sequence ID" value="NRV07954.1"/>
    <property type="molecule type" value="Genomic_DNA"/>
</dbReference>
<reference evidence="1" key="1">
    <citation type="submission" date="2020-05" db="EMBL/GenBank/DDBJ databases">
        <title>Genomic insights into acetone-butanol-ethanol (ABE) fermentation by sequencing solventogenic clostridia strains.</title>
        <authorList>
            <person name="Brown S."/>
        </authorList>
    </citation>
    <scope>NUCLEOTIDE SEQUENCE</scope>
    <source>
        <strain evidence="1">DJ126</strain>
    </source>
</reference>
<proteinExistence type="predicted"/>
<evidence type="ECO:0000313" key="1">
    <source>
        <dbReference type="EMBL" id="NRV07954.1"/>
    </source>
</evidence>
<accession>A0A9Q5CPA9</accession>
<dbReference type="Proteomes" id="UP000821656">
    <property type="component" value="Unassembled WGS sequence"/>
</dbReference>
<organism evidence="1 2">
    <name type="scientific">Clostridium beijerinckii</name>
    <name type="common">Clostridium MP</name>
    <dbReference type="NCBI Taxonomy" id="1520"/>
    <lineage>
        <taxon>Bacteria</taxon>
        <taxon>Bacillati</taxon>
        <taxon>Bacillota</taxon>
        <taxon>Clostridia</taxon>
        <taxon>Eubacteriales</taxon>
        <taxon>Clostridiaceae</taxon>
        <taxon>Clostridium</taxon>
    </lineage>
</organism>
<gene>
    <name evidence="1" type="ORF">DFH45_000917</name>
</gene>
<sequence>MINFCTLFDSYYLDKGIALYNSLIKVCDDFTLYIFCFDDKSYEILKEKEFKHSVIIHHREFETAELLEVKKERSKSEYCWTCTPVVIEHVLDTYKVESCTYLDSDLYFYSNPQILFDEIKRANADVVITEHRFRNNKKGRQLEKRSGKYCVQFNYFCQTQNSRKVLKWWRDKCHEWCYYISEPDRMGDQKYLNNWTRDFEGVHELQHLGGGVAPWNLDQYVLSNNEKGQITMKTNDGHPFKLVFYHFQNIRYLPNRKVNIKSEIRDKKLKYNIYIPYLKEIEEIRGSLFKNYRLSFDPKKLQRSSNPIIGFLQSRFAAFKVKSFSDILDLDNLDKYK</sequence>
<dbReference type="SUPFAM" id="SSF53448">
    <property type="entry name" value="Nucleotide-diphospho-sugar transferases"/>
    <property type="match status" value="1"/>
</dbReference>
<dbReference type="RefSeq" id="WP_077305020.1">
    <property type="nucleotide sequence ID" value="NZ_CP016090.1"/>
</dbReference>
<evidence type="ECO:0008006" key="3">
    <source>
        <dbReference type="Google" id="ProtNLM"/>
    </source>
</evidence>
<name>A0A9Q5CPA9_CLOBE</name>
<protein>
    <recommendedName>
        <fullName evidence="3">Glycosyl transferase</fullName>
    </recommendedName>
</protein>
<comment type="caution">
    <text evidence="1">The sequence shown here is derived from an EMBL/GenBank/DDBJ whole genome shotgun (WGS) entry which is preliminary data.</text>
</comment>
<dbReference type="InterPro" id="IPR029044">
    <property type="entry name" value="Nucleotide-diphossugar_trans"/>
</dbReference>
<evidence type="ECO:0000313" key="2">
    <source>
        <dbReference type="Proteomes" id="UP000821656"/>
    </source>
</evidence>
<dbReference type="Gene3D" id="3.90.550.10">
    <property type="entry name" value="Spore Coat Polysaccharide Biosynthesis Protein SpsA, Chain A"/>
    <property type="match status" value="1"/>
</dbReference>
<dbReference type="AlphaFoldDB" id="A0A9Q5CPA9"/>